<protein>
    <submittedName>
        <fullName evidence="2">Uncharacterized protein</fullName>
    </submittedName>
</protein>
<keyword evidence="3" id="KW-1185">Reference proteome</keyword>
<accession>A0ABR2Z9I3</accession>
<sequence length="73" mass="8445">MVSFLKGVFRTLLYPFCTQSPYDAHLRLEKSQHDNQRLSEQLEELRGTVKVLEDTIKDLDFDLGELMAGLRST</sequence>
<comment type="caution">
    <text evidence="2">The sequence shown here is derived from an EMBL/GenBank/DDBJ whole genome shotgun (WGS) entry which is preliminary data.</text>
</comment>
<name>A0ABR2Z9I3_9AGAR</name>
<dbReference type="Proteomes" id="UP001437256">
    <property type="component" value="Unassembled WGS sequence"/>
</dbReference>
<keyword evidence="1" id="KW-0175">Coiled coil</keyword>
<evidence type="ECO:0000313" key="3">
    <source>
        <dbReference type="Proteomes" id="UP001437256"/>
    </source>
</evidence>
<gene>
    <name evidence="2" type="ORF">AAF712_015710</name>
</gene>
<evidence type="ECO:0000256" key="1">
    <source>
        <dbReference type="SAM" id="Coils"/>
    </source>
</evidence>
<evidence type="ECO:0000313" key="2">
    <source>
        <dbReference type="EMBL" id="KAL0057639.1"/>
    </source>
</evidence>
<proteinExistence type="predicted"/>
<organism evidence="2 3">
    <name type="scientific">Marasmius tenuissimus</name>
    <dbReference type="NCBI Taxonomy" id="585030"/>
    <lineage>
        <taxon>Eukaryota</taxon>
        <taxon>Fungi</taxon>
        <taxon>Dikarya</taxon>
        <taxon>Basidiomycota</taxon>
        <taxon>Agaricomycotina</taxon>
        <taxon>Agaricomycetes</taxon>
        <taxon>Agaricomycetidae</taxon>
        <taxon>Agaricales</taxon>
        <taxon>Marasmiineae</taxon>
        <taxon>Marasmiaceae</taxon>
        <taxon>Marasmius</taxon>
    </lineage>
</organism>
<dbReference type="EMBL" id="JBBXMP010000472">
    <property type="protein sequence ID" value="KAL0057639.1"/>
    <property type="molecule type" value="Genomic_DNA"/>
</dbReference>
<reference evidence="2 3" key="1">
    <citation type="submission" date="2024-05" db="EMBL/GenBank/DDBJ databases">
        <title>A draft genome resource for the thread blight pathogen Marasmius tenuissimus strain MS-2.</title>
        <authorList>
            <person name="Yulfo-Soto G.E."/>
            <person name="Baruah I.K."/>
            <person name="Amoako-Attah I."/>
            <person name="Bukari Y."/>
            <person name="Meinhardt L.W."/>
            <person name="Bailey B.A."/>
            <person name="Cohen S.P."/>
        </authorList>
    </citation>
    <scope>NUCLEOTIDE SEQUENCE [LARGE SCALE GENOMIC DNA]</scope>
    <source>
        <strain evidence="2 3">MS-2</strain>
    </source>
</reference>
<feature type="coiled-coil region" evidence="1">
    <location>
        <begin position="28"/>
        <end position="62"/>
    </location>
</feature>